<dbReference type="InterPro" id="IPR025661">
    <property type="entry name" value="Pept_asp_AS"/>
</dbReference>
<dbReference type="InterPro" id="IPR038765">
    <property type="entry name" value="Papain-like_cys_pep_sf"/>
</dbReference>
<keyword evidence="2" id="KW-0645">Protease</keyword>
<keyword evidence="3" id="KW-0378">Hydrolase</keyword>
<dbReference type="GO" id="GO:0008234">
    <property type="term" value="F:cysteine-type peptidase activity"/>
    <property type="evidence" value="ECO:0007669"/>
    <property type="project" value="UniProtKB-KW"/>
</dbReference>
<reference evidence="7" key="1">
    <citation type="submission" date="2020-11" db="EMBL/GenBank/DDBJ databases">
        <authorList>
            <person name="Tran Van P."/>
        </authorList>
    </citation>
    <scope>NUCLEOTIDE SEQUENCE</scope>
</reference>
<dbReference type="PROSITE" id="PS00640">
    <property type="entry name" value="THIOL_PROTEASE_ASN"/>
    <property type="match status" value="1"/>
</dbReference>
<dbReference type="GO" id="GO:0006508">
    <property type="term" value="P:proteolysis"/>
    <property type="evidence" value="ECO:0007669"/>
    <property type="project" value="UniProtKB-KW"/>
</dbReference>
<evidence type="ECO:0000256" key="5">
    <source>
        <dbReference type="ARBA" id="ARBA00023145"/>
    </source>
</evidence>
<dbReference type="InterPro" id="IPR025660">
    <property type="entry name" value="Pept_his_AS"/>
</dbReference>
<evidence type="ECO:0000256" key="1">
    <source>
        <dbReference type="ARBA" id="ARBA00008455"/>
    </source>
</evidence>
<dbReference type="InterPro" id="IPR039417">
    <property type="entry name" value="Peptidase_C1A_papain-like"/>
</dbReference>
<gene>
    <name evidence="7" type="ORF">CTOB1V02_LOCUS7714</name>
</gene>
<evidence type="ECO:0000256" key="3">
    <source>
        <dbReference type="ARBA" id="ARBA00022801"/>
    </source>
</evidence>
<dbReference type="InterPro" id="IPR013201">
    <property type="entry name" value="Prot_inhib_I29"/>
</dbReference>
<evidence type="ECO:0000256" key="4">
    <source>
        <dbReference type="ARBA" id="ARBA00022807"/>
    </source>
</evidence>
<dbReference type="CDD" id="cd02248">
    <property type="entry name" value="Peptidase_C1A"/>
    <property type="match status" value="1"/>
</dbReference>
<keyword evidence="6" id="KW-1015">Disulfide bond</keyword>
<dbReference type="SMART" id="SM00848">
    <property type="entry name" value="Inhibitor_I29"/>
    <property type="match status" value="1"/>
</dbReference>
<evidence type="ECO:0000256" key="6">
    <source>
        <dbReference type="ARBA" id="ARBA00023157"/>
    </source>
</evidence>
<dbReference type="InterPro" id="IPR000668">
    <property type="entry name" value="Peptidase_C1A_C"/>
</dbReference>
<dbReference type="Pfam" id="PF08246">
    <property type="entry name" value="Inhibitor_I29"/>
    <property type="match status" value="1"/>
</dbReference>
<dbReference type="OrthoDB" id="10263972at2759"/>
<name>A0A7R8WDX1_9CRUS</name>
<dbReference type="PROSITE" id="PS00139">
    <property type="entry name" value="THIOL_PROTEASE_CYS"/>
    <property type="match status" value="1"/>
</dbReference>
<keyword evidence="5" id="KW-0865">Zymogen</keyword>
<organism evidence="7">
    <name type="scientific">Cyprideis torosa</name>
    <dbReference type="NCBI Taxonomy" id="163714"/>
    <lineage>
        <taxon>Eukaryota</taxon>
        <taxon>Metazoa</taxon>
        <taxon>Ecdysozoa</taxon>
        <taxon>Arthropoda</taxon>
        <taxon>Crustacea</taxon>
        <taxon>Oligostraca</taxon>
        <taxon>Ostracoda</taxon>
        <taxon>Podocopa</taxon>
        <taxon>Podocopida</taxon>
        <taxon>Cytherocopina</taxon>
        <taxon>Cytheroidea</taxon>
        <taxon>Cytherideidae</taxon>
        <taxon>Cyprideis</taxon>
    </lineage>
</organism>
<dbReference type="Pfam" id="PF00112">
    <property type="entry name" value="Peptidase_C1"/>
    <property type="match status" value="1"/>
</dbReference>
<dbReference type="PRINTS" id="PR00705">
    <property type="entry name" value="PAPAIN"/>
</dbReference>
<dbReference type="Gene3D" id="3.90.70.10">
    <property type="entry name" value="Cysteine proteinases"/>
    <property type="match status" value="1"/>
</dbReference>
<sequence>MQLMHSKTYENDAEERFRMKIFYENRRKIAKHNVFYERGNRTFQLGTNEYSDMLPFEFVKTMNGFKGDLDKKLKSDPNSPLQYLTTAFIEPLHVTVPKSIDWREKGAVTPVKNQGHCGSCWSFSATGSLEGQHFRKTGKLVSLSEQNLIDCSMKYGNDGCNGGLMDQAFQYVKDNRGIDTEKAYPYEGEDDKCRYKKDERGATDTGFVDVPQGDEEALKKVVASIGPVSVAIDASHESFQLYSSGVYSEPECSPDNLDHGVLVVGYGTDEKTGLDYWLIKNSWGETWGEKGFVKMARNQGNMCGVASSASYPLV</sequence>
<evidence type="ECO:0000256" key="2">
    <source>
        <dbReference type="ARBA" id="ARBA00022670"/>
    </source>
</evidence>
<evidence type="ECO:0000313" key="7">
    <source>
        <dbReference type="EMBL" id="CAD7229848.1"/>
    </source>
</evidence>
<dbReference type="PANTHER" id="PTHR12411">
    <property type="entry name" value="CYSTEINE PROTEASE FAMILY C1-RELATED"/>
    <property type="match status" value="1"/>
</dbReference>
<dbReference type="AlphaFoldDB" id="A0A7R8WDX1"/>
<dbReference type="FunFam" id="3.90.70.10:FF:000006">
    <property type="entry name" value="Cathepsin S"/>
    <property type="match status" value="1"/>
</dbReference>
<comment type="similarity">
    <text evidence="1">Belongs to the peptidase C1 family.</text>
</comment>
<dbReference type="SMART" id="SM00645">
    <property type="entry name" value="Pept_C1"/>
    <property type="match status" value="1"/>
</dbReference>
<dbReference type="PROSITE" id="PS00639">
    <property type="entry name" value="THIOL_PROTEASE_HIS"/>
    <property type="match status" value="1"/>
</dbReference>
<protein>
    <submittedName>
        <fullName evidence="7">Uncharacterized protein</fullName>
    </submittedName>
</protein>
<proteinExistence type="inferred from homology"/>
<dbReference type="SUPFAM" id="SSF54001">
    <property type="entry name" value="Cysteine proteinases"/>
    <property type="match status" value="1"/>
</dbReference>
<dbReference type="InterPro" id="IPR000169">
    <property type="entry name" value="Pept_cys_AS"/>
</dbReference>
<dbReference type="EMBL" id="OB662321">
    <property type="protein sequence ID" value="CAD7229848.1"/>
    <property type="molecule type" value="Genomic_DNA"/>
</dbReference>
<accession>A0A7R8WDX1</accession>
<dbReference type="InterPro" id="IPR013128">
    <property type="entry name" value="Peptidase_C1A"/>
</dbReference>
<keyword evidence="4" id="KW-0788">Thiol protease</keyword>